<feature type="chain" id="PRO_5020986686" description="Lipoprotein" evidence="1">
    <location>
        <begin position="18"/>
        <end position="124"/>
    </location>
</feature>
<evidence type="ECO:0008006" key="4">
    <source>
        <dbReference type="Google" id="ProtNLM"/>
    </source>
</evidence>
<dbReference type="OrthoDB" id="6291821at2"/>
<organism evidence="2 3">
    <name type="scientific">Litorilituus sediminis</name>
    <dbReference type="NCBI Taxonomy" id="718192"/>
    <lineage>
        <taxon>Bacteria</taxon>
        <taxon>Pseudomonadati</taxon>
        <taxon>Pseudomonadota</taxon>
        <taxon>Gammaproteobacteria</taxon>
        <taxon>Alteromonadales</taxon>
        <taxon>Colwelliaceae</taxon>
        <taxon>Litorilituus</taxon>
    </lineage>
</organism>
<dbReference type="EMBL" id="CP034759">
    <property type="protein sequence ID" value="QBG37271.1"/>
    <property type="molecule type" value="Genomic_DNA"/>
</dbReference>
<accession>A0A4P6P6M3</accession>
<dbReference type="KEGG" id="lsd:EMK97_16775"/>
<sequence length="124" mass="13274">MTLKSLLFIGLTMTSLAACSIRAHESVAALLPENSSEARAEIVATVSKALGGKQVPIAQDVFQESSKLLLTAAPVSSPSGVKVLPKEAKKALVFELRKQGDNCLLKRADTQQEWPLQTKLCIAK</sequence>
<dbReference type="Proteomes" id="UP000290244">
    <property type="component" value="Chromosome"/>
</dbReference>
<dbReference type="RefSeq" id="WP_130603937.1">
    <property type="nucleotide sequence ID" value="NZ_CP034759.1"/>
</dbReference>
<evidence type="ECO:0000256" key="1">
    <source>
        <dbReference type="SAM" id="SignalP"/>
    </source>
</evidence>
<keyword evidence="1" id="KW-0732">Signal</keyword>
<proteinExistence type="predicted"/>
<reference evidence="2 3" key="1">
    <citation type="submission" date="2018-12" db="EMBL/GenBank/DDBJ databases">
        <title>Complete genome of Litorilituus sediminis.</title>
        <authorList>
            <person name="Liu A."/>
            <person name="Rong J."/>
        </authorList>
    </citation>
    <scope>NUCLEOTIDE SEQUENCE [LARGE SCALE GENOMIC DNA]</scope>
    <source>
        <strain evidence="2 3">JCM 17549</strain>
    </source>
</reference>
<evidence type="ECO:0000313" key="2">
    <source>
        <dbReference type="EMBL" id="QBG37271.1"/>
    </source>
</evidence>
<dbReference type="AlphaFoldDB" id="A0A4P6P6M3"/>
<feature type="signal peptide" evidence="1">
    <location>
        <begin position="1"/>
        <end position="17"/>
    </location>
</feature>
<dbReference type="PROSITE" id="PS51257">
    <property type="entry name" value="PROKAR_LIPOPROTEIN"/>
    <property type="match status" value="1"/>
</dbReference>
<name>A0A4P6P6M3_9GAMM</name>
<keyword evidence="3" id="KW-1185">Reference proteome</keyword>
<evidence type="ECO:0000313" key="3">
    <source>
        <dbReference type="Proteomes" id="UP000290244"/>
    </source>
</evidence>
<gene>
    <name evidence="2" type="ORF">EMK97_16775</name>
</gene>
<protein>
    <recommendedName>
        <fullName evidence="4">Lipoprotein</fullName>
    </recommendedName>
</protein>